<reference evidence="3" key="1">
    <citation type="submission" date="2023-10" db="EMBL/GenBank/DDBJ databases">
        <title>Genome assemblies of two species of porcelain crab, Petrolisthes cinctipes and Petrolisthes manimaculis (Anomura: Porcellanidae).</title>
        <authorList>
            <person name="Angst P."/>
        </authorList>
    </citation>
    <scope>NUCLEOTIDE SEQUENCE</scope>
    <source>
        <strain evidence="3">PB745_01</strain>
        <tissue evidence="3">Gill</tissue>
    </source>
</reference>
<sequence length="462" mass="49594">MYLRGGIGVVVVVMVILVEGVAAGGQQLQQQWPITQQQVTETITELDTTTGTPTEGPPTTPTEDPSTTTTVTTTEDPLTTTTTGEIFLEDFPTVPDSLIITSPLLECPNACEVRQKDKRCKVDLSCLLETAPFPLPSSFLAPPSSSSSSSSASLLHTSDANVGVVAAAAEEELRSLENKERLENLELELEGVGGITTSIRRVRRETETCTKIVSEKESEILSSCDRELAQEKMPQKRSHKEEKVDDEDEEVEDEDEEEVIVEDEEEEEEVVRGFRLIAPPCLGHCTFVDVSGRCRLDLVCLMGKDKDSTLDFFSAFPAFAPAARALADSAEVLEEIEVVEMVEEMEEVGFNSIDAPSLPPSASPSPSLPSPLSLPPSPPSSPSSPLHSSSSPTAPSPSPSSPSFPSPHCPSSSPPPSPSPSPPPSSTESITITPLRDCPNKCQVRNEEGKCVTDYNCSHGMT</sequence>
<feature type="compositionally biased region" description="Basic and acidic residues" evidence="1">
    <location>
        <begin position="227"/>
        <end position="243"/>
    </location>
</feature>
<evidence type="ECO:0000313" key="4">
    <source>
        <dbReference type="Proteomes" id="UP001286313"/>
    </source>
</evidence>
<feature type="region of interest" description="Disordered" evidence="1">
    <location>
        <begin position="47"/>
        <end position="81"/>
    </location>
</feature>
<keyword evidence="2" id="KW-0732">Signal</keyword>
<evidence type="ECO:0000256" key="1">
    <source>
        <dbReference type="SAM" id="MobiDB-lite"/>
    </source>
</evidence>
<gene>
    <name evidence="3" type="ORF">Pcinc_025348</name>
</gene>
<proteinExistence type="predicted"/>
<feature type="region of interest" description="Disordered" evidence="1">
    <location>
        <begin position="227"/>
        <end position="265"/>
    </location>
</feature>
<protein>
    <submittedName>
        <fullName evidence="3">Uncharacterized protein</fullName>
    </submittedName>
</protein>
<accession>A0AAE1FAT0</accession>
<keyword evidence="4" id="KW-1185">Reference proteome</keyword>
<feature type="compositionally biased region" description="Pro residues" evidence="1">
    <location>
        <begin position="357"/>
        <end position="382"/>
    </location>
</feature>
<feature type="compositionally biased region" description="Low complexity" evidence="1">
    <location>
        <begin position="383"/>
        <end position="393"/>
    </location>
</feature>
<feature type="signal peptide" evidence="2">
    <location>
        <begin position="1"/>
        <end position="23"/>
    </location>
</feature>
<feature type="compositionally biased region" description="Low complexity" evidence="1">
    <location>
        <begin position="61"/>
        <end position="81"/>
    </location>
</feature>
<dbReference type="Proteomes" id="UP001286313">
    <property type="component" value="Unassembled WGS sequence"/>
</dbReference>
<feature type="region of interest" description="Disordered" evidence="1">
    <location>
        <begin position="352"/>
        <end position="435"/>
    </location>
</feature>
<dbReference type="AlphaFoldDB" id="A0AAE1FAT0"/>
<evidence type="ECO:0000256" key="2">
    <source>
        <dbReference type="SAM" id="SignalP"/>
    </source>
</evidence>
<feature type="chain" id="PRO_5041997301" evidence="2">
    <location>
        <begin position="24"/>
        <end position="462"/>
    </location>
</feature>
<feature type="compositionally biased region" description="Acidic residues" evidence="1">
    <location>
        <begin position="244"/>
        <end position="265"/>
    </location>
</feature>
<comment type="caution">
    <text evidence="3">The sequence shown here is derived from an EMBL/GenBank/DDBJ whole genome shotgun (WGS) entry which is preliminary data.</text>
</comment>
<name>A0AAE1FAT0_PETCI</name>
<organism evidence="3 4">
    <name type="scientific">Petrolisthes cinctipes</name>
    <name type="common">Flat porcelain crab</name>
    <dbReference type="NCBI Taxonomy" id="88211"/>
    <lineage>
        <taxon>Eukaryota</taxon>
        <taxon>Metazoa</taxon>
        <taxon>Ecdysozoa</taxon>
        <taxon>Arthropoda</taxon>
        <taxon>Crustacea</taxon>
        <taxon>Multicrustacea</taxon>
        <taxon>Malacostraca</taxon>
        <taxon>Eumalacostraca</taxon>
        <taxon>Eucarida</taxon>
        <taxon>Decapoda</taxon>
        <taxon>Pleocyemata</taxon>
        <taxon>Anomura</taxon>
        <taxon>Galatheoidea</taxon>
        <taxon>Porcellanidae</taxon>
        <taxon>Petrolisthes</taxon>
    </lineage>
</organism>
<evidence type="ECO:0000313" key="3">
    <source>
        <dbReference type="EMBL" id="KAK3869343.1"/>
    </source>
</evidence>
<dbReference type="EMBL" id="JAWQEG010002850">
    <property type="protein sequence ID" value="KAK3869343.1"/>
    <property type="molecule type" value="Genomic_DNA"/>
</dbReference>
<feature type="compositionally biased region" description="Pro residues" evidence="1">
    <location>
        <begin position="394"/>
        <end position="425"/>
    </location>
</feature>